<dbReference type="AlphaFoldDB" id="A0A6N7YZ35"/>
<dbReference type="RefSeq" id="WP_154759293.1">
    <property type="nucleotide sequence ID" value="NZ_WMBA01000044.1"/>
</dbReference>
<organism evidence="3 4">
    <name type="scientific">Amycolatopsis pithecellobii</name>
    <dbReference type="NCBI Taxonomy" id="664692"/>
    <lineage>
        <taxon>Bacteria</taxon>
        <taxon>Bacillati</taxon>
        <taxon>Actinomycetota</taxon>
        <taxon>Actinomycetes</taxon>
        <taxon>Pseudonocardiales</taxon>
        <taxon>Pseudonocardiaceae</taxon>
        <taxon>Amycolatopsis</taxon>
    </lineage>
</organism>
<keyword evidence="2" id="KW-1133">Transmembrane helix</keyword>
<accession>A0A6N7YZ35</accession>
<keyword evidence="2" id="KW-0472">Membrane</keyword>
<sequence>MLATWLLNVPRAFLVVLPAFLTLGALEMRALLVHNAVEGRKPHNETESDPAATSATV</sequence>
<keyword evidence="2" id="KW-0812">Transmembrane</keyword>
<gene>
    <name evidence="3" type="ORF">GKO32_24695</name>
</gene>
<comment type="caution">
    <text evidence="3">The sequence shown here is derived from an EMBL/GenBank/DDBJ whole genome shotgun (WGS) entry which is preliminary data.</text>
</comment>
<proteinExistence type="predicted"/>
<name>A0A6N7YZ35_9PSEU</name>
<dbReference type="EMBL" id="WMBA01000044">
    <property type="protein sequence ID" value="MTD57152.1"/>
    <property type="molecule type" value="Genomic_DNA"/>
</dbReference>
<evidence type="ECO:0000256" key="2">
    <source>
        <dbReference type="SAM" id="Phobius"/>
    </source>
</evidence>
<reference evidence="3 4" key="1">
    <citation type="submission" date="2019-11" db="EMBL/GenBank/DDBJ databases">
        <title>Draft genome of Amycolatopsis RM579.</title>
        <authorList>
            <person name="Duangmal K."/>
            <person name="Mingma R."/>
        </authorList>
    </citation>
    <scope>NUCLEOTIDE SEQUENCE [LARGE SCALE GENOMIC DNA]</scope>
    <source>
        <strain evidence="3 4">RM579</strain>
    </source>
</reference>
<evidence type="ECO:0000313" key="4">
    <source>
        <dbReference type="Proteomes" id="UP000440096"/>
    </source>
</evidence>
<feature type="transmembrane region" description="Helical" evidence="2">
    <location>
        <begin position="12"/>
        <end position="32"/>
    </location>
</feature>
<evidence type="ECO:0000313" key="3">
    <source>
        <dbReference type="EMBL" id="MTD57152.1"/>
    </source>
</evidence>
<dbReference type="Proteomes" id="UP000440096">
    <property type="component" value="Unassembled WGS sequence"/>
</dbReference>
<protein>
    <submittedName>
        <fullName evidence="3">Uncharacterized protein</fullName>
    </submittedName>
</protein>
<keyword evidence="4" id="KW-1185">Reference proteome</keyword>
<evidence type="ECO:0000256" key="1">
    <source>
        <dbReference type="SAM" id="MobiDB-lite"/>
    </source>
</evidence>
<feature type="region of interest" description="Disordered" evidence="1">
    <location>
        <begin position="38"/>
        <end position="57"/>
    </location>
</feature>